<accession>A0A6J8C6C7</accession>
<keyword evidence="3" id="KW-1185">Reference proteome</keyword>
<gene>
    <name evidence="2" type="ORF">MCOR_25340</name>
</gene>
<proteinExistence type="predicted"/>
<evidence type="ECO:0000313" key="3">
    <source>
        <dbReference type="Proteomes" id="UP000507470"/>
    </source>
</evidence>
<organism evidence="2 3">
    <name type="scientific">Mytilus coruscus</name>
    <name type="common">Sea mussel</name>
    <dbReference type="NCBI Taxonomy" id="42192"/>
    <lineage>
        <taxon>Eukaryota</taxon>
        <taxon>Metazoa</taxon>
        <taxon>Spiralia</taxon>
        <taxon>Lophotrochozoa</taxon>
        <taxon>Mollusca</taxon>
        <taxon>Bivalvia</taxon>
        <taxon>Autobranchia</taxon>
        <taxon>Pteriomorphia</taxon>
        <taxon>Mytilida</taxon>
        <taxon>Mytiloidea</taxon>
        <taxon>Mytilidae</taxon>
        <taxon>Mytilinae</taxon>
        <taxon>Mytilus</taxon>
    </lineage>
</organism>
<feature type="signal peptide" evidence="1">
    <location>
        <begin position="1"/>
        <end position="21"/>
    </location>
</feature>
<feature type="chain" id="PRO_5027103278" evidence="1">
    <location>
        <begin position="22"/>
        <end position="273"/>
    </location>
</feature>
<reference evidence="2 3" key="1">
    <citation type="submission" date="2020-06" db="EMBL/GenBank/DDBJ databases">
        <authorList>
            <person name="Li R."/>
            <person name="Bekaert M."/>
        </authorList>
    </citation>
    <scope>NUCLEOTIDE SEQUENCE [LARGE SCALE GENOMIC DNA]</scope>
    <source>
        <strain evidence="3">wild</strain>
    </source>
</reference>
<name>A0A6J8C6C7_MYTCO</name>
<keyword evidence="1" id="KW-0732">Signal</keyword>
<evidence type="ECO:0000256" key="1">
    <source>
        <dbReference type="SAM" id="SignalP"/>
    </source>
</evidence>
<dbReference type="AlphaFoldDB" id="A0A6J8C6C7"/>
<dbReference type="Proteomes" id="UP000507470">
    <property type="component" value="Unassembled WGS sequence"/>
</dbReference>
<dbReference type="OrthoDB" id="6087370at2759"/>
<evidence type="ECO:0000313" key="2">
    <source>
        <dbReference type="EMBL" id="CAC5390227.1"/>
    </source>
</evidence>
<dbReference type="EMBL" id="CACVKT020004486">
    <property type="protein sequence ID" value="CAC5390227.1"/>
    <property type="molecule type" value="Genomic_DNA"/>
</dbReference>
<protein>
    <submittedName>
        <fullName evidence="2">Uncharacterized protein</fullName>
    </submittedName>
</protein>
<sequence>MHLQIILVFAITFVLDYRSDAQSEKCLLPSERAAKFSKKPKSTAFPQKDFDNFMKKLRFRRGRLRSLNNKIEKAWKLADRYCREPKFTSTFAGFKIKDFEKTLLCPGRWTKAQFPENFIADNGMACWTLKNFLKIPNCPTYNCESGKCALGEDYPDPKAVPVVKYICQLSNFVDIPFYAVCKSGTKVDVVKEILTVSRCCGCSQLTYLLVQTSALKQVLLNGTTDNVLKHVPVQRVTDKCPKASYVQRTTDKCPKPDFGTETTHKCPITGSFP</sequence>